<dbReference type="GO" id="GO:0030864">
    <property type="term" value="C:cortical actin cytoskeleton"/>
    <property type="evidence" value="ECO:0007669"/>
    <property type="project" value="TreeGrafter"/>
</dbReference>
<keyword evidence="2" id="KW-1185">Reference proteome</keyword>
<gene>
    <name evidence="1 3 4" type="ORF">SRAE_X000094400</name>
</gene>
<dbReference type="RefSeq" id="XP_024510816.1">
    <property type="nucleotide sequence ID" value="XM_024645348.1"/>
</dbReference>
<dbReference type="EMBL" id="LN609530">
    <property type="protein sequence ID" value="CEF71620.1"/>
    <property type="molecule type" value="Genomic_DNA"/>
</dbReference>
<dbReference type="GO" id="GO:0045159">
    <property type="term" value="F:myosin II binding"/>
    <property type="evidence" value="ECO:0007669"/>
    <property type="project" value="TreeGrafter"/>
</dbReference>
<dbReference type="GO" id="GO:0008593">
    <property type="term" value="P:regulation of Notch signaling pathway"/>
    <property type="evidence" value="ECO:0007669"/>
    <property type="project" value="TreeGrafter"/>
</dbReference>
<dbReference type="WormBase" id="SRAE_X000094400">
    <property type="protein sequence ID" value="SRP00299"/>
    <property type="gene ID" value="WBGene00266506"/>
</dbReference>
<sequence length="958" mass="111571">MANIFTRKKIFGKNTPPDFLAKNFQITDNEFLGFNDNISIFHPGKYGNEIVYATSSNNLGFICYDESPPIIKFAYTIYKIFYIDNIDKKTIVVITGSGKKDFKNIYILNRDILFSIKKSLENKNCMENIIFNGNDSYVLYKKEEIFMISCLKIYYDINSFSFYYANGNGHLNRIIGKECLLKCDNIKREKEISFFFETINISNFHYFCKNIELQNMANFTIQNFFVNVMKIDSKKDEIFIVIGDNILFSTIFGSKKLNIEYWECKCSIVKVDYDRYNDAIVVVTSDTSTYLIDGKNINEFNHITNKSKLLNLEKNYLEISHKNIKDFFFINTLTNINNDNKLCCPYIIFDDTKNLKKIQEYSKCLTIFNTKNIGKKYIIESEIYDYHVTSKKEFDNDNLNYNNNDDILFILCRNEFILIDLNDDPYYREIHPGLLLTLDHHTVTKTVFIDNVSNEIFSRLICLQKNTFTGIKYTRMFEFPTSKIEKESLTKHNNLLLIGYGNGEVYFFKLMKNNFKYIFKLDTKNIFEDGINKKLDIDDELENLFLPNLNYGGVFDDYLDSENLAITSLYFVKETGEIFIGNHGGYVLKFNLPSGEERSIDSCNLSQIIVSKSNLQLPKGAISNVNDELIINKEYLQPSDNYQLNGNCTIKGDGSKITKLVYEKDEKILVIGTEFSLHIYSYKKNKIIFETVTFTQSELSYLSNAPLSRFKSLKKSLRQTFRRKQKIDFDGNKIFENDNFHSVERQIESRAISKTMDCLLSKDPCVVDIVIAKESFHRDYILNIYVGLYKGEIHCFTLTDIINGCYRNVFPKDTIFYKHSAPIVKMKLFTLPGDICPNKLIIANEERIFTRPLLCSKVRKDNYKWKITTFTGCRVKDFNIYNICTNDILISASLSDGTICSIVLSDKKKYALRRFVDERNKNAISTAMLLSTGELIHYNKRGCLILKKQFLNYNEILF</sequence>
<evidence type="ECO:0000313" key="4">
    <source>
        <dbReference type="WormBase" id="SRAE_X000094400"/>
    </source>
</evidence>
<evidence type="ECO:0000313" key="1">
    <source>
        <dbReference type="EMBL" id="CEF71620.1"/>
    </source>
</evidence>
<dbReference type="InterPro" id="IPR036322">
    <property type="entry name" value="WD40_repeat_dom_sf"/>
</dbReference>
<dbReference type="OrthoDB" id="19944at2759"/>
<protein>
    <submittedName>
        <fullName evidence="1 3">Lethal(2) giant larvae protein homolog 2</fullName>
    </submittedName>
</protein>
<dbReference type="GO" id="GO:0005886">
    <property type="term" value="C:plasma membrane"/>
    <property type="evidence" value="ECO:0007669"/>
    <property type="project" value="TreeGrafter"/>
</dbReference>
<name>A0A090LP47_STRRB</name>
<dbReference type="STRING" id="34506.A0A090LP47"/>
<dbReference type="WBParaSite" id="SRAE_X000094400.1">
    <property type="protein sequence ID" value="SRAE_X000094400.1"/>
    <property type="gene ID" value="WBGene00266506"/>
</dbReference>
<dbReference type="GO" id="GO:0030866">
    <property type="term" value="P:cortical actin cytoskeleton organization"/>
    <property type="evidence" value="ECO:0007669"/>
    <property type="project" value="TreeGrafter"/>
</dbReference>
<organism evidence="1">
    <name type="scientific">Strongyloides ratti</name>
    <name type="common">Parasitic roundworm</name>
    <dbReference type="NCBI Taxonomy" id="34506"/>
    <lineage>
        <taxon>Eukaryota</taxon>
        <taxon>Metazoa</taxon>
        <taxon>Ecdysozoa</taxon>
        <taxon>Nematoda</taxon>
        <taxon>Chromadorea</taxon>
        <taxon>Rhabditida</taxon>
        <taxon>Tylenchina</taxon>
        <taxon>Panagrolaimomorpha</taxon>
        <taxon>Strongyloidoidea</taxon>
        <taxon>Strongyloididae</taxon>
        <taxon>Strongyloides</taxon>
    </lineage>
</organism>
<proteinExistence type="predicted"/>
<dbReference type="SUPFAM" id="SSF50978">
    <property type="entry name" value="WD40 repeat-like"/>
    <property type="match status" value="1"/>
</dbReference>
<dbReference type="AlphaFoldDB" id="A0A090LP47"/>
<dbReference type="Proteomes" id="UP000035682">
    <property type="component" value="Unplaced"/>
</dbReference>
<reference evidence="3" key="2">
    <citation type="submission" date="2020-12" db="UniProtKB">
        <authorList>
            <consortium name="WormBaseParasite"/>
        </authorList>
    </citation>
    <scope>IDENTIFICATION</scope>
</reference>
<dbReference type="GeneID" id="36384000"/>
<evidence type="ECO:0000313" key="3">
    <source>
        <dbReference type="WBParaSite" id="SRAE_X000094400.1"/>
    </source>
</evidence>
<dbReference type="GO" id="GO:0032878">
    <property type="term" value="P:regulation of establishment or maintenance of cell polarity"/>
    <property type="evidence" value="ECO:0007669"/>
    <property type="project" value="TreeGrafter"/>
</dbReference>
<dbReference type="GO" id="GO:0019905">
    <property type="term" value="F:syntaxin binding"/>
    <property type="evidence" value="ECO:0007669"/>
    <property type="project" value="TreeGrafter"/>
</dbReference>
<dbReference type="GO" id="GO:0005096">
    <property type="term" value="F:GTPase activator activity"/>
    <property type="evidence" value="ECO:0007669"/>
    <property type="project" value="TreeGrafter"/>
</dbReference>
<evidence type="ECO:0000313" key="2">
    <source>
        <dbReference type="Proteomes" id="UP000035682"/>
    </source>
</evidence>
<dbReference type="CTD" id="36384000"/>
<reference evidence="1 2" key="1">
    <citation type="submission" date="2014-09" db="EMBL/GenBank/DDBJ databases">
        <authorList>
            <person name="Martin A.A."/>
        </authorList>
    </citation>
    <scope>NUCLEOTIDE SEQUENCE</scope>
    <source>
        <strain evidence="2">ED321</strain>
        <strain evidence="1">ED321 Heterogonic</strain>
    </source>
</reference>
<accession>A0A090LP47</accession>
<dbReference type="PANTHER" id="PTHR10241:SF29">
    <property type="entry name" value="LETHAL(2) GIANT LARVAE PROTEIN"/>
    <property type="match status" value="1"/>
</dbReference>
<dbReference type="PANTHER" id="PTHR10241">
    <property type="entry name" value="LETHAL 2 GIANT LARVAE PROTEIN"/>
    <property type="match status" value="1"/>
</dbReference>
<dbReference type="GO" id="GO:0051294">
    <property type="term" value="P:establishment of spindle orientation"/>
    <property type="evidence" value="ECO:0007669"/>
    <property type="project" value="TreeGrafter"/>
</dbReference>
<dbReference type="GO" id="GO:0006893">
    <property type="term" value="P:Golgi to plasma membrane transport"/>
    <property type="evidence" value="ECO:0007669"/>
    <property type="project" value="TreeGrafter"/>
</dbReference>